<evidence type="ECO:0000259" key="2">
    <source>
        <dbReference type="Pfam" id="PF10680"/>
    </source>
</evidence>
<organism evidence="3 4">
    <name type="scientific">Cudoniella acicularis</name>
    <dbReference type="NCBI Taxonomy" id="354080"/>
    <lineage>
        <taxon>Eukaryota</taxon>
        <taxon>Fungi</taxon>
        <taxon>Dikarya</taxon>
        <taxon>Ascomycota</taxon>
        <taxon>Pezizomycotina</taxon>
        <taxon>Leotiomycetes</taxon>
        <taxon>Helotiales</taxon>
        <taxon>Tricladiaceae</taxon>
        <taxon>Cudoniella</taxon>
    </lineage>
</organism>
<evidence type="ECO:0000256" key="1">
    <source>
        <dbReference type="SAM" id="MobiDB-lite"/>
    </source>
</evidence>
<dbReference type="InterPro" id="IPR019622">
    <property type="entry name" value="Rrn9_dom"/>
</dbReference>
<proteinExistence type="predicted"/>
<evidence type="ECO:0000313" key="3">
    <source>
        <dbReference type="EMBL" id="KAF4636265.1"/>
    </source>
</evidence>
<feature type="compositionally biased region" description="Acidic residues" evidence="1">
    <location>
        <begin position="602"/>
        <end position="615"/>
    </location>
</feature>
<feature type="compositionally biased region" description="Basic and acidic residues" evidence="1">
    <location>
        <begin position="389"/>
        <end position="400"/>
    </location>
</feature>
<feature type="compositionally biased region" description="Low complexity" evidence="1">
    <location>
        <begin position="471"/>
        <end position="481"/>
    </location>
</feature>
<protein>
    <recommendedName>
        <fullName evidence="2">Rrn9 domain-containing protein</fullName>
    </recommendedName>
</protein>
<name>A0A8H4RWB8_9HELO</name>
<feature type="region of interest" description="Disordered" evidence="1">
    <location>
        <begin position="560"/>
        <end position="615"/>
    </location>
</feature>
<feature type="region of interest" description="Disordered" evidence="1">
    <location>
        <begin position="1"/>
        <end position="31"/>
    </location>
</feature>
<gene>
    <name evidence="3" type="ORF">G7Y89_g1821</name>
</gene>
<comment type="caution">
    <text evidence="3">The sequence shown here is derived from an EMBL/GenBank/DDBJ whole genome shotgun (WGS) entry which is preliminary data.</text>
</comment>
<feature type="region of interest" description="Disordered" evidence="1">
    <location>
        <begin position="165"/>
        <end position="212"/>
    </location>
</feature>
<dbReference type="Pfam" id="PF10680">
    <property type="entry name" value="RRN9"/>
    <property type="match status" value="1"/>
</dbReference>
<sequence length="615" mass="70144">MEDNSPEPGSEYAPSEEPETSRPNRWTGAPSTWQSLTAQERGLAASLDELRNRDLSVHLYNAHALKKRAARLQSKASQGIKLLILEIKVENPIEEDADEPFVPPKSWTAWPLPLDEVPREGEPFDEDEPEEGYTFKRREVERPSRELEEILTGLSLKFAKETFEEREWASGDEQDIEDMEDVEGTQMENGNNDGEEELDERDAELPRKDQSEVPLIRNFLKPVVSADDERARELLQPTVRHTISKLDEVLMALHHARKTCRRYSSLSEPDTEDERQIVYPIQGSSEAENSLAGNPRRFENLTHRAKPNGNEDDENIDEQDILRPKKPGRGRKPKQYLRFDGETERDYHVRVARLQKKPAPAFAFSEKSKSLEKPRSRSRATPTPRRNRVPSEEAAESHQKRLGLRDWSEVLGSAALVGFPPDVIERVTQRCANLFGEGISMRTMVEAPFSNENADVLKIYQPEEIPDLGPESDSSASASKDSVQESSKKVKWMKPLGYAPQNEVCFCPVKDCPRQHRGFSNRRRLILHLERAHRLTKKEIAEFEIPSDEEMDGAVHVDGFLRPEKRHWGGIQSEQGKRRRVEDEGGLSGLESENSRESGDDHEQDETQSEEAENP</sequence>
<feature type="compositionally biased region" description="Acidic residues" evidence="1">
    <location>
        <begin position="193"/>
        <end position="202"/>
    </location>
</feature>
<dbReference type="AlphaFoldDB" id="A0A8H4RWB8"/>
<feature type="compositionally biased region" description="Basic residues" evidence="1">
    <location>
        <begin position="324"/>
        <end position="335"/>
    </location>
</feature>
<feature type="region of interest" description="Disordered" evidence="1">
    <location>
        <begin position="358"/>
        <end position="400"/>
    </location>
</feature>
<dbReference type="Proteomes" id="UP000566819">
    <property type="component" value="Unassembled WGS sequence"/>
</dbReference>
<feature type="compositionally biased region" description="Polar residues" evidence="1">
    <location>
        <begin position="21"/>
        <end position="31"/>
    </location>
</feature>
<feature type="region of interest" description="Disordered" evidence="1">
    <location>
        <begin position="112"/>
        <end position="140"/>
    </location>
</feature>
<reference evidence="3 4" key="1">
    <citation type="submission" date="2020-03" db="EMBL/GenBank/DDBJ databases">
        <title>Draft Genome Sequence of Cudoniella acicularis.</title>
        <authorList>
            <person name="Buettner E."/>
            <person name="Kellner H."/>
        </authorList>
    </citation>
    <scope>NUCLEOTIDE SEQUENCE [LARGE SCALE GENOMIC DNA]</scope>
    <source>
        <strain evidence="3 4">DSM 108380</strain>
    </source>
</reference>
<feature type="compositionally biased region" description="Basic and acidic residues" evidence="1">
    <location>
        <begin position="366"/>
        <end position="375"/>
    </location>
</feature>
<feature type="compositionally biased region" description="Acidic residues" evidence="1">
    <location>
        <begin position="170"/>
        <end position="183"/>
    </location>
</feature>
<keyword evidence="4" id="KW-1185">Reference proteome</keyword>
<feature type="compositionally biased region" description="Acidic residues" evidence="1">
    <location>
        <begin position="310"/>
        <end position="319"/>
    </location>
</feature>
<dbReference type="OrthoDB" id="5412288at2759"/>
<evidence type="ECO:0000313" key="4">
    <source>
        <dbReference type="Proteomes" id="UP000566819"/>
    </source>
</evidence>
<feature type="region of interest" description="Disordered" evidence="1">
    <location>
        <begin position="465"/>
        <end position="486"/>
    </location>
</feature>
<feature type="region of interest" description="Disordered" evidence="1">
    <location>
        <begin position="301"/>
        <end position="341"/>
    </location>
</feature>
<dbReference type="EMBL" id="JAAMPI010000074">
    <property type="protein sequence ID" value="KAF4636265.1"/>
    <property type="molecule type" value="Genomic_DNA"/>
</dbReference>
<feature type="domain" description="Rrn9" evidence="2">
    <location>
        <begin position="47"/>
        <end position="122"/>
    </location>
</feature>
<accession>A0A8H4RWB8</accession>